<dbReference type="Ensembl" id="ENSSLUT00000034914.1">
    <property type="protein sequence ID" value="ENSSLUP00000033861.1"/>
    <property type="gene ID" value="ENSSLUG00000014841.1"/>
</dbReference>
<feature type="compositionally biased region" description="Basic and acidic residues" evidence="1">
    <location>
        <begin position="268"/>
        <end position="314"/>
    </location>
</feature>
<feature type="compositionally biased region" description="Low complexity" evidence="1">
    <location>
        <begin position="248"/>
        <end position="267"/>
    </location>
</feature>
<dbReference type="Proteomes" id="UP000694568">
    <property type="component" value="Unplaced"/>
</dbReference>
<feature type="domain" description="ATF7-interacting protein protein binding" evidence="2">
    <location>
        <begin position="360"/>
        <end position="464"/>
    </location>
</feature>
<evidence type="ECO:0000313" key="4">
    <source>
        <dbReference type="Proteomes" id="UP000694568"/>
    </source>
</evidence>
<keyword evidence="4" id="KW-1185">Reference proteome</keyword>
<feature type="compositionally biased region" description="Acidic residues" evidence="1">
    <location>
        <begin position="127"/>
        <end position="138"/>
    </location>
</feature>
<evidence type="ECO:0000256" key="1">
    <source>
        <dbReference type="SAM" id="MobiDB-lite"/>
    </source>
</evidence>
<dbReference type="GO" id="GO:0005634">
    <property type="term" value="C:nucleus"/>
    <property type="evidence" value="ECO:0007669"/>
    <property type="project" value="TreeGrafter"/>
</dbReference>
<feature type="compositionally biased region" description="Polar residues" evidence="1">
    <location>
        <begin position="67"/>
        <end position="78"/>
    </location>
</feature>
<feature type="compositionally biased region" description="Basic and acidic residues" evidence="1">
    <location>
        <begin position="347"/>
        <end position="368"/>
    </location>
</feature>
<organism evidence="3 4">
    <name type="scientific">Sander lucioperca</name>
    <name type="common">Pike-perch</name>
    <name type="synonym">Perca lucioperca</name>
    <dbReference type="NCBI Taxonomy" id="283035"/>
    <lineage>
        <taxon>Eukaryota</taxon>
        <taxon>Metazoa</taxon>
        <taxon>Chordata</taxon>
        <taxon>Craniata</taxon>
        <taxon>Vertebrata</taxon>
        <taxon>Euteleostomi</taxon>
        <taxon>Actinopterygii</taxon>
        <taxon>Neopterygii</taxon>
        <taxon>Teleostei</taxon>
        <taxon>Neoteleostei</taxon>
        <taxon>Acanthomorphata</taxon>
        <taxon>Eupercaria</taxon>
        <taxon>Perciformes</taxon>
        <taxon>Percoidei</taxon>
        <taxon>Percidae</taxon>
        <taxon>Luciopercinae</taxon>
        <taxon>Sander</taxon>
    </lineage>
</organism>
<accession>A0A8D0D522</accession>
<dbReference type="GO" id="GO:0003712">
    <property type="term" value="F:transcription coregulator activity"/>
    <property type="evidence" value="ECO:0007669"/>
    <property type="project" value="TreeGrafter"/>
</dbReference>
<dbReference type="AlphaFoldDB" id="A0A8D0D522"/>
<feature type="compositionally biased region" description="Basic and acidic residues" evidence="1">
    <location>
        <begin position="162"/>
        <end position="184"/>
    </location>
</feature>
<name>A0A8D0D522_SANLU</name>
<dbReference type="PANTHER" id="PTHR23210:SF26">
    <property type="entry name" value="ACTIVATING TRANSCRIPTION FACTOR 7-INTERACTING PROTEIN 1"/>
    <property type="match status" value="1"/>
</dbReference>
<dbReference type="GO" id="GO:0006355">
    <property type="term" value="P:regulation of DNA-templated transcription"/>
    <property type="evidence" value="ECO:0007669"/>
    <property type="project" value="TreeGrafter"/>
</dbReference>
<dbReference type="PANTHER" id="PTHR23210">
    <property type="entry name" value="ACTIVATING TRANSCRIPTION FACTOR 7 INTERACTING PROTEIN"/>
    <property type="match status" value="1"/>
</dbReference>
<dbReference type="GO" id="GO:0005667">
    <property type="term" value="C:transcription regulator complex"/>
    <property type="evidence" value="ECO:0007669"/>
    <property type="project" value="TreeGrafter"/>
</dbReference>
<dbReference type="InterPro" id="IPR031870">
    <property type="entry name" value="ATF7IP_BD"/>
</dbReference>
<dbReference type="GeneTree" id="ENSGT00530000063707"/>
<evidence type="ECO:0000259" key="2">
    <source>
        <dbReference type="Pfam" id="PF16788"/>
    </source>
</evidence>
<reference evidence="3" key="2">
    <citation type="submission" date="2025-09" db="UniProtKB">
        <authorList>
            <consortium name="Ensembl"/>
        </authorList>
    </citation>
    <scope>IDENTIFICATION</scope>
</reference>
<feature type="compositionally biased region" description="Basic and acidic residues" evidence="1">
    <location>
        <begin position="53"/>
        <end position="66"/>
    </location>
</feature>
<reference evidence="3" key="1">
    <citation type="submission" date="2025-08" db="UniProtKB">
        <authorList>
            <consortium name="Ensembl"/>
        </authorList>
    </citation>
    <scope>IDENTIFICATION</scope>
</reference>
<proteinExistence type="predicted"/>
<protein>
    <submittedName>
        <fullName evidence="3">Activating transcription factor 7 interacting protein</fullName>
    </submittedName>
</protein>
<dbReference type="Pfam" id="PF16788">
    <property type="entry name" value="ATF7IP_BD"/>
    <property type="match status" value="1"/>
</dbReference>
<dbReference type="InterPro" id="IPR026085">
    <property type="entry name" value="ATF7-int"/>
</dbReference>
<sequence length="473" mass="52057">MEVVVTEEKKKIFRARKTMKISDRQQLESLHSTLLTAAPGMTDLSPPPLMNGTHKEDGLKAGDKEQNNISDSNSPQATSPASPALFLSLNLSPSPASSLSPKSKEETPASPTSPFHSLNFELKKMDEDEQDEQDEQDEKEEKEGSSSSSSSSKVSVTPASTESKETQEKDTEVTPEMEKNKEDQTTTEDPAVDLLKDSVNGLAPCSPVPPPVSDCTEPMDTDSDTTKTEDLGASTAKIKDEKTSCPKSTSSDSALPCPSSSHPTSSSKDLKQEKEIKEDINDEEDKKEGVKKGSTNEEKIEGVVKVETKKEKTEVGQTKKPPRPSSTPPSNTVVQEEKGSTSGLKRTLSEGSEKDCQTVKREGKRPKVEREELEAQLELKFTAKAGAHHKLEKMVQQLLEERLKVLELTIFDKHFQELKDRVDKIDCATKHQTAITTLQAKISRLTKKFGEANQASENKRKQEVRNGFPFVTC</sequence>
<feature type="region of interest" description="Disordered" evidence="1">
    <location>
        <begin position="32"/>
        <end position="368"/>
    </location>
</feature>
<evidence type="ECO:0000313" key="3">
    <source>
        <dbReference type="Ensembl" id="ENSSLUP00000033861.1"/>
    </source>
</evidence>
<feature type="compositionally biased region" description="Low complexity" evidence="1">
    <location>
        <begin position="79"/>
        <end position="101"/>
    </location>
</feature>